<dbReference type="Pfam" id="PF00593">
    <property type="entry name" value="TonB_dep_Rec_b-barrel"/>
    <property type="match status" value="1"/>
</dbReference>
<evidence type="ECO:0000256" key="6">
    <source>
        <dbReference type="ARBA" id="ARBA00023136"/>
    </source>
</evidence>
<dbReference type="GO" id="GO:0044718">
    <property type="term" value="P:siderophore transmembrane transport"/>
    <property type="evidence" value="ECO:0007669"/>
    <property type="project" value="TreeGrafter"/>
</dbReference>
<dbReference type="SUPFAM" id="SSF49464">
    <property type="entry name" value="Carboxypeptidase regulatory domain-like"/>
    <property type="match status" value="1"/>
</dbReference>
<dbReference type="InterPro" id="IPR012910">
    <property type="entry name" value="Plug_dom"/>
</dbReference>
<sequence length="796" mass="88825">MNTKHIQDLFFLIMIIGISMVGKAQTGSIKGKITANGEPLPKASLYLPELSKSERTNVNGEYTITGLKEGIYKIRISYNGHIAIDETFEIKSGEVKVMDFEMTEDVLQLEGAVISGTRKQIEKYNTPVIVNTISNRTFETTQSLTISEGLNFSPGLRMENNCQNCGFNQLRMNGLEGPYSQILVNSRPIFSALAGVYGLEMLPANMVDKIEVVRGGGSVLYGGNAIGGSVNIITKDPIVNSFEVGINQSFIDFDTPDRTITLNGSIVSDDFKKGITIFGYNRSRDPWDANGDGFSEMTKQENNTFGFDAFWNTSERSKLKLGLYSISEFRRGGNKFDLEPHQSDITEQLDHKILSTNISYEQFSKNKKHKLSVYGSAQFVNRDSYYGAGGSVLTENDTIISLDDIIAINAYGKSKDISTVGGLQYNYEINKMFNLTTGAEYQYNDVMDEMPGYERTVDQEVKTIGSYAQLEFRPIEKLTFLLGGRYDHIDILGNYQLGSEDFNDDKSFDVFVPRLSAMYEINKDLKFRASYAQGYRAPQAFDEDLHIESVGGDVRFISLSPDLEMERSNSITASLNYSKTLKKTQMNFVLEGFYNQLNNPFILSGQTALPTGTSVIVKRNGDGASVQGINLEANFAIGSKFIFQSGATIQSATYSKTEEIWAPEDSSDPTPATTTDRLLRTPDAYGYFTISYKPTRSLSLSYSGVYTGTMEVPHVIDIDSERTIIEEAPSFFEHNIKVAYNFKIEKTYKIELFAGIQNIFNSYQTDFDIGAERDAGYVYGPSRPRTLFMGLKMGLN</sequence>
<evidence type="ECO:0000256" key="8">
    <source>
        <dbReference type="PROSITE-ProRule" id="PRU01360"/>
    </source>
</evidence>
<dbReference type="InterPro" id="IPR000531">
    <property type="entry name" value="Beta-barrel_TonB"/>
</dbReference>
<dbReference type="InterPro" id="IPR008969">
    <property type="entry name" value="CarboxyPept-like_regulatory"/>
</dbReference>
<dbReference type="SUPFAM" id="SSF56935">
    <property type="entry name" value="Porins"/>
    <property type="match status" value="1"/>
</dbReference>
<dbReference type="AlphaFoldDB" id="A0A3E1EVA9"/>
<proteinExistence type="inferred from homology"/>
<dbReference type="Gene3D" id="2.40.170.20">
    <property type="entry name" value="TonB-dependent receptor, beta-barrel domain"/>
    <property type="match status" value="1"/>
</dbReference>
<keyword evidence="13" id="KW-1185">Reference proteome</keyword>
<dbReference type="InterPro" id="IPR039426">
    <property type="entry name" value="TonB-dep_rcpt-like"/>
</dbReference>
<evidence type="ECO:0000256" key="1">
    <source>
        <dbReference type="ARBA" id="ARBA00004571"/>
    </source>
</evidence>
<keyword evidence="7 8" id="KW-0998">Cell outer membrane</keyword>
<evidence type="ECO:0000256" key="4">
    <source>
        <dbReference type="ARBA" id="ARBA00022692"/>
    </source>
</evidence>
<keyword evidence="4 8" id="KW-0812">Transmembrane</keyword>
<name>A0A3E1EVA9_9FLAO</name>
<dbReference type="InterPro" id="IPR036942">
    <property type="entry name" value="Beta-barrel_TonB_sf"/>
</dbReference>
<dbReference type="GO" id="GO:0015344">
    <property type="term" value="F:siderophore uptake transmembrane transporter activity"/>
    <property type="evidence" value="ECO:0007669"/>
    <property type="project" value="TreeGrafter"/>
</dbReference>
<keyword evidence="5 9" id="KW-0798">TonB box</keyword>
<comment type="caution">
    <text evidence="12">The sequence shown here is derived from an EMBL/GenBank/DDBJ whole genome shotgun (WGS) entry which is preliminary data.</text>
</comment>
<feature type="domain" description="TonB-dependent receptor-like beta-barrel" evidence="10">
    <location>
        <begin position="273"/>
        <end position="759"/>
    </location>
</feature>
<dbReference type="Proteomes" id="UP000257127">
    <property type="component" value="Unassembled WGS sequence"/>
</dbReference>
<protein>
    <submittedName>
        <fullName evidence="12">TonB-dependent receptor</fullName>
    </submittedName>
</protein>
<evidence type="ECO:0000256" key="2">
    <source>
        <dbReference type="ARBA" id="ARBA00022448"/>
    </source>
</evidence>
<comment type="subcellular location">
    <subcellularLocation>
        <location evidence="1 8">Cell outer membrane</location>
        <topology evidence="1 8">Multi-pass membrane protein</topology>
    </subcellularLocation>
</comment>
<evidence type="ECO:0000256" key="9">
    <source>
        <dbReference type="RuleBase" id="RU003357"/>
    </source>
</evidence>
<dbReference type="GO" id="GO:0009279">
    <property type="term" value="C:cell outer membrane"/>
    <property type="evidence" value="ECO:0007669"/>
    <property type="project" value="UniProtKB-SubCell"/>
</dbReference>
<dbReference type="PANTHER" id="PTHR30069">
    <property type="entry name" value="TONB-DEPENDENT OUTER MEMBRANE RECEPTOR"/>
    <property type="match status" value="1"/>
</dbReference>
<keyword evidence="12" id="KW-0675">Receptor</keyword>
<accession>A0A3E1EVA9</accession>
<evidence type="ECO:0000256" key="7">
    <source>
        <dbReference type="ARBA" id="ARBA00023237"/>
    </source>
</evidence>
<dbReference type="OrthoDB" id="9760333at2"/>
<gene>
    <name evidence="12" type="ORF">DXU93_12075</name>
</gene>
<dbReference type="InterPro" id="IPR037066">
    <property type="entry name" value="Plug_dom_sf"/>
</dbReference>
<evidence type="ECO:0000256" key="5">
    <source>
        <dbReference type="ARBA" id="ARBA00023077"/>
    </source>
</evidence>
<keyword evidence="3 8" id="KW-1134">Transmembrane beta strand</keyword>
<dbReference type="Pfam" id="PF13715">
    <property type="entry name" value="CarbopepD_reg_2"/>
    <property type="match status" value="1"/>
</dbReference>
<evidence type="ECO:0000313" key="13">
    <source>
        <dbReference type="Proteomes" id="UP000257127"/>
    </source>
</evidence>
<dbReference type="Gene3D" id="2.170.130.10">
    <property type="entry name" value="TonB-dependent receptor, plug domain"/>
    <property type="match status" value="1"/>
</dbReference>
<dbReference type="PANTHER" id="PTHR30069:SF57">
    <property type="entry name" value="TONB-DEPENDENT RECEPTOR"/>
    <property type="match status" value="1"/>
</dbReference>
<feature type="domain" description="TonB-dependent receptor plug" evidence="11">
    <location>
        <begin position="123"/>
        <end position="228"/>
    </location>
</feature>
<evidence type="ECO:0000256" key="3">
    <source>
        <dbReference type="ARBA" id="ARBA00022452"/>
    </source>
</evidence>
<comment type="similarity">
    <text evidence="8 9">Belongs to the TonB-dependent receptor family.</text>
</comment>
<dbReference type="RefSeq" id="WP_116881558.1">
    <property type="nucleotide sequence ID" value="NZ_QURB01000008.1"/>
</dbReference>
<evidence type="ECO:0000259" key="11">
    <source>
        <dbReference type="Pfam" id="PF07715"/>
    </source>
</evidence>
<reference evidence="12 13" key="1">
    <citation type="submission" date="2018-08" db="EMBL/GenBank/DDBJ databases">
        <title>The draft genome squence of Brumimicrobium sp. N62.</title>
        <authorList>
            <person name="Du Z.-J."/>
            <person name="Luo H.-R."/>
        </authorList>
    </citation>
    <scope>NUCLEOTIDE SEQUENCE [LARGE SCALE GENOMIC DNA]</scope>
    <source>
        <strain evidence="12 13">N62</strain>
    </source>
</reference>
<evidence type="ECO:0000259" key="10">
    <source>
        <dbReference type="Pfam" id="PF00593"/>
    </source>
</evidence>
<evidence type="ECO:0000313" key="12">
    <source>
        <dbReference type="EMBL" id="RFC53499.1"/>
    </source>
</evidence>
<dbReference type="PROSITE" id="PS52016">
    <property type="entry name" value="TONB_DEPENDENT_REC_3"/>
    <property type="match status" value="1"/>
</dbReference>
<organism evidence="12 13">
    <name type="scientific">Brumimicrobium aurantiacum</name>
    <dbReference type="NCBI Taxonomy" id="1737063"/>
    <lineage>
        <taxon>Bacteria</taxon>
        <taxon>Pseudomonadati</taxon>
        <taxon>Bacteroidota</taxon>
        <taxon>Flavobacteriia</taxon>
        <taxon>Flavobacteriales</taxon>
        <taxon>Crocinitomicaceae</taxon>
        <taxon>Brumimicrobium</taxon>
    </lineage>
</organism>
<dbReference type="Gene3D" id="2.60.40.1120">
    <property type="entry name" value="Carboxypeptidase-like, regulatory domain"/>
    <property type="match status" value="1"/>
</dbReference>
<keyword evidence="2 8" id="KW-0813">Transport</keyword>
<keyword evidence="6 8" id="KW-0472">Membrane</keyword>
<dbReference type="Pfam" id="PF07715">
    <property type="entry name" value="Plug"/>
    <property type="match status" value="1"/>
</dbReference>
<dbReference type="EMBL" id="QURB01000008">
    <property type="protein sequence ID" value="RFC53499.1"/>
    <property type="molecule type" value="Genomic_DNA"/>
</dbReference>